<reference evidence="1 2" key="1">
    <citation type="submission" date="2018-06" db="EMBL/GenBank/DDBJ databases">
        <title>Genomic Encyclopedia of Archaeal and Bacterial Type Strains, Phase II (KMG-II): from individual species to whole genera.</title>
        <authorList>
            <person name="Goeker M."/>
        </authorList>
    </citation>
    <scope>NUCLEOTIDE SEQUENCE [LARGE SCALE GENOMIC DNA]</scope>
    <source>
        <strain evidence="1 2">DSM 29821</strain>
    </source>
</reference>
<dbReference type="AlphaFoldDB" id="A0A327VKE3"/>
<organism evidence="1 2">
    <name type="scientific">Chitinophaga dinghuensis</name>
    <dbReference type="NCBI Taxonomy" id="1539050"/>
    <lineage>
        <taxon>Bacteria</taxon>
        <taxon>Pseudomonadati</taxon>
        <taxon>Bacteroidota</taxon>
        <taxon>Chitinophagia</taxon>
        <taxon>Chitinophagales</taxon>
        <taxon>Chitinophagaceae</taxon>
        <taxon>Chitinophaga</taxon>
    </lineage>
</organism>
<proteinExistence type="predicted"/>
<accession>A0A327VKE3</accession>
<keyword evidence="2" id="KW-1185">Reference proteome</keyword>
<name>A0A327VKE3_9BACT</name>
<sequence>MNVLRIAYKATRMKRGCIMIWTAPQKLDKKIKYFGTELGILPGSFHLDLV</sequence>
<comment type="caution">
    <text evidence="1">The sequence shown here is derived from an EMBL/GenBank/DDBJ whole genome shotgun (WGS) entry which is preliminary data.</text>
</comment>
<dbReference type="EMBL" id="QLMA01000014">
    <property type="protein sequence ID" value="RAJ72841.1"/>
    <property type="molecule type" value="Genomic_DNA"/>
</dbReference>
<protein>
    <submittedName>
        <fullName evidence="1">Uncharacterized protein</fullName>
    </submittedName>
</protein>
<evidence type="ECO:0000313" key="2">
    <source>
        <dbReference type="Proteomes" id="UP000249819"/>
    </source>
</evidence>
<gene>
    <name evidence="1" type="ORF">CLV59_11444</name>
</gene>
<dbReference type="Proteomes" id="UP000249819">
    <property type="component" value="Unassembled WGS sequence"/>
</dbReference>
<evidence type="ECO:0000313" key="1">
    <source>
        <dbReference type="EMBL" id="RAJ72841.1"/>
    </source>
</evidence>